<reference evidence="2 3" key="1">
    <citation type="submission" date="2019-05" db="EMBL/GenBank/DDBJ databases">
        <title>Marivita sp. nov. isolated from sea sediment.</title>
        <authorList>
            <person name="Kim W."/>
        </authorList>
    </citation>
    <scope>NUCLEOTIDE SEQUENCE [LARGE SCALE GENOMIC DNA]</scope>
    <source>
        <strain evidence="2 3">CAU 1492</strain>
    </source>
</reference>
<accession>A0ABY2XE87</accession>
<protein>
    <submittedName>
        <fullName evidence="2">Uncharacterized protein</fullName>
    </submittedName>
</protein>
<dbReference type="PROSITE" id="PS51257">
    <property type="entry name" value="PROKAR_LIPOPROTEIN"/>
    <property type="match status" value="1"/>
</dbReference>
<keyword evidence="1" id="KW-1133">Transmembrane helix</keyword>
<sequence length="75" mass="8103">MTKGELRRALFELLIVSSVGGGLALACLETGAFWALLVVCPVTLACIWLISGKVARWNTQVLRAPPRKETCQCGD</sequence>
<keyword evidence="1" id="KW-0812">Transmembrane</keyword>
<feature type="transmembrane region" description="Helical" evidence="1">
    <location>
        <begin position="32"/>
        <end position="50"/>
    </location>
</feature>
<organism evidence="2 3">
    <name type="scientific">Arenibacterium halophilum</name>
    <dbReference type="NCBI Taxonomy" id="2583821"/>
    <lineage>
        <taxon>Bacteria</taxon>
        <taxon>Pseudomonadati</taxon>
        <taxon>Pseudomonadota</taxon>
        <taxon>Alphaproteobacteria</taxon>
        <taxon>Rhodobacterales</taxon>
        <taxon>Paracoccaceae</taxon>
        <taxon>Arenibacterium</taxon>
    </lineage>
</organism>
<dbReference type="EMBL" id="VCPC01000001">
    <property type="protein sequence ID" value="TMV14685.1"/>
    <property type="molecule type" value="Genomic_DNA"/>
</dbReference>
<gene>
    <name evidence="2" type="ORF">FGK64_01505</name>
</gene>
<dbReference type="Proteomes" id="UP001191082">
    <property type="component" value="Unassembled WGS sequence"/>
</dbReference>
<comment type="caution">
    <text evidence="2">The sequence shown here is derived from an EMBL/GenBank/DDBJ whole genome shotgun (WGS) entry which is preliminary data.</text>
</comment>
<keyword evidence="1" id="KW-0472">Membrane</keyword>
<evidence type="ECO:0000313" key="2">
    <source>
        <dbReference type="EMBL" id="TMV14685.1"/>
    </source>
</evidence>
<name>A0ABY2XE87_9RHOB</name>
<evidence type="ECO:0000313" key="3">
    <source>
        <dbReference type="Proteomes" id="UP001191082"/>
    </source>
</evidence>
<evidence type="ECO:0000256" key="1">
    <source>
        <dbReference type="SAM" id="Phobius"/>
    </source>
</evidence>
<dbReference type="RefSeq" id="WP_138862037.1">
    <property type="nucleotide sequence ID" value="NZ_VCPC01000001.1"/>
</dbReference>
<keyword evidence="3" id="KW-1185">Reference proteome</keyword>
<feature type="transmembrane region" description="Helical" evidence="1">
    <location>
        <begin position="9"/>
        <end position="26"/>
    </location>
</feature>
<proteinExistence type="predicted"/>